<dbReference type="Proteomes" id="UP000070720">
    <property type="component" value="Chromosome 4"/>
</dbReference>
<dbReference type="AlphaFoldDB" id="I1S8N8"/>
<dbReference type="EMBL" id="HG970335">
    <property type="protein sequence ID" value="CEF83735.1"/>
    <property type="molecule type" value="Genomic_DNA"/>
</dbReference>
<sequence>MARVTYEGLLKGGMSNESVSRSLHDATRELRSQWLKAEMGQDGDTGVRDIVPMEDESDIRPLWVPYVHCGI</sequence>
<reference evidence="2 3" key="2">
    <citation type="journal article" date="2010" name="Nature">
        <title>Comparative genomics reveals mobile pathogenicity chromosomes in Fusarium.</title>
        <authorList>
            <person name="Ma L.J."/>
            <person name="van der Does H.C."/>
            <person name="Borkovich K.A."/>
            <person name="Coleman J.J."/>
            <person name="Daboussi M.J."/>
            <person name="Di Pietro A."/>
            <person name="Dufresne M."/>
            <person name="Freitag M."/>
            <person name="Grabherr M."/>
            <person name="Henrissat B."/>
            <person name="Houterman P.M."/>
            <person name="Kang S."/>
            <person name="Shim W.B."/>
            <person name="Woloshuk C."/>
            <person name="Xie X."/>
            <person name="Xu J.R."/>
            <person name="Antoniw J."/>
            <person name="Baker S.E."/>
            <person name="Bluhm B.H."/>
            <person name="Breakspear A."/>
            <person name="Brown D.W."/>
            <person name="Butchko R.A."/>
            <person name="Chapman S."/>
            <person name="Coulson R."/>
            <person name="Coutinho P.M."/>
            <person name="Danchin E.G."/>
            <person name="Diener A."/>
            <person name="Gale L.R."/>
            <person name="Gardiner D.M."/>
            <person name="Goff S."/>
            <person name="Hammond-Kosack K.E."/>
            <person name="Hilburn K."/>
            <person name="Hua-Van A."/>
            <person name="Jonkers W."/>
            <person name="Kazan K."/>
            <person name="Kodira C.D."/>
            <person name="Koehrsen M."/>
            <person name="Kumar L."/>
            <person name="Lee Y.H."/>
            <person name="Li L."/>
            <person name="Manners J.M."/>
            <person name="Miranda-Saavedra D."/>
            <person name="Mukherjee M."/>
            <person name="Park G."/>
            <person name="Park J."/>
            <person name="Park S.Y."/>
            <person name="Proctor R.H."/>
            <person name="Regev A."/>
            <person name="Ruiz-Roldan M.C."/>
            <person name="Sain D."/>
            <person name="Sakthikumar S."/>
            <person name="Sykes S."/>
            <person name="Schwartz D.C."/>
            <person name="Turgeon B.G."/>
            <person name="Wapinski I."/>
            <person name="Yoder O."/>
            <person name="Young S."/>
            <person name="Zeng Q."/>
            <person name="Zhou S."/>
            <person name="Galagan J."/>
            <person name="Cuomo C.A."/>
            <person name="Kistler H.C."/>
            <person name="Rep M."/>
        </authorList>
    </citation>
    <scope>GENOME REANNOTATION</scope>
    <source>
        <strain evidence="3">ATCC MYA-4620 / CBS 123657 / FGSC 9075 / NRRL 31084 / PH-1</strain>
        <strain evidence="2">PH-1 / ATCC MYA-4620 / FGSC 9075 / NRRL 31084</strain>
    </source>
</reference>
<reference evidence="1 3" key="3">
    <citation type="journal article" date="2015" name="BMC Genomics">
        <title>The completed genome sequence of the pathogenic ascomycete fungus Fusarium graminearum.</title>
        <authorList>
            <person name="King R."/>
            <person name="Urban M."/>
            <person name="Hammond-Kosack M.C."/>
            <person name="Hassani-Pak K."/>
            <person name="Hammond-Kosack K.E."/>
        </authorList>
    </citation>
    <scope>NUCLEOTIDE SEQUENCE [LARGE SCALE GENOMIC DNA]</scope>
    <source>
        <strain evidence="3">ATCC MYA-4620 / CBS 123657 / FGSC 9075 / NRRL 31084 / PH-1</strain>
        <strain evidence="1">PH-1</strain>
    </source>
</reference>
<dbReference type="VEuPathDB" id="FungiDB:FGRAMPH1_01G25593"/>
<dbReference type="EnsemblFungi" id="CEF83735">
    <property type="protein sequence ID" value="CEF83735"/>
    <property type="gene ID" value="FGRRES_13216"/>
</dbReference>
<keyword evidence="3" id="KW-1185">Reference proteome</keyword>
<protein>
    <submittedName>
        <fullName evidence="1">Chromosome 4, complete genome</fullName>
    </submittedName>
</protein>
<name>I1S8N8_GIBZE</name>
<proteinExistence type="predicted"/>
<reference evidence="2 3" key="1">
    <citation type="journal article" date="2007" name="Science">
        <title>The Fusarium graminearum genome reveals a link between localized polymorphism and pathogen specialization.</title>
        <authorList>
            <person name="Cuomo C.A."/>
            <person name="Gueldener U."/>
            <person name="Xu J.-R."/>
            <person name="Trail F."/>
            <person name="Turgeon B.G."/>
            <person name="Di Pietro A."/>
            <person name="Walton J.D."/>
            <person name="Ma L.-J."/>
            <person name="Baker S.E."/>
            <person name="Rep M."/>
            <person name="Adam G."/>
            <person name="Antoniw J."/>
            <person name="Baldwin T."/>
            <person name="Calvo S.E."/>
            <person name="Chang Y.-L."/>
            <person name="DeCaprio D."/>
            <person name="Gale L.R."/>
            <person name="Gnerre S."/>
            <person name="Goswami R.S."/>
            <person name="Hammond-Kosack K."/>
            <person name="Harris L.J."/>
            <person name="Hilburn K."/>
            <person name="Kennell J.C."/>
            <person name="Kroken S."/>
            <person name="Magnuson J.K."/>
            <person name="Mannhaupt G."/>
            <person name="Mauceli E.W."/>
            <person name="Mewes H.-W."/>
            <person name="Mitterbauer R."/>
            <person name="Muehlbauer G."/>
            <person name="Muensterkoetter M."/>
            <person name="Nelson D."/>
            <person name="O'Donnell K."/>
            <person name="Ouellet T."/>
            <person name="Qi W."/>
            <person name="Quesneville H."/>
            <person name="Roncero M.I.G."/>
            <person name="Seong K.-Y."/>
            <person name="Tetko I.V."/>
            <person name="Urban M."/>
            <person name="Waalwijk C."/>
            <person name="Ward T.J."/>
            <person name="Yao J."/>
            <person name="Birren B.W."/>
            <person name="Kistler H.C."/>
        </authorList>
    </citation>
    <scope>NUCLEOTIDE SEQUENCE [LARGE SCALE GENOMIC DNA]</scope>
    <source>
        <strain evidence="3">ATCC MYA-4620 / CBS 123657 / FGSC 9075 / NRRL 31084 / PH-1</strain>
        <strain evidence="2">PH-1 / ATCC MYA-4620 / FGSC 9075 / NRRL 31084</strain>
    </source>
</reference>
<evidence type="ECO:0000313" key="1">
    <source>
        <dbReference type="EMBL" id="CEF83735.1"/>
    </source>
</evidence>
<organism evidence="1 3">
    <name type="scientific">Gibberella zeae (strain ATCC MYA-4620 / CBS 123657 / FGSC 9075 / NRRL 31084 / PH-1)</name>
    <name type="common">Wheat head blight fungus</name>
    <name type="synonym">Fusarium graminearum</name>
    <dbReference type="NCBI Taxonomy" id="229533"/>
    <lineage>
        <taxon>Eukaryota</taxon>
        <taxon>Fungi</taxon>
        <taxon>Dikarya</taxon>
        <taxon>Ascomycota</taxon>
        <taxon>Pezizomycotina</taxon>
        <taxon>Sordariomycetes</taxon>
        <taxon>Hypocreomycetidae</taxon>
        <taxon>Hypocreales</taxon>
        <taxon>Nectriaceae</taxon>
        <taxon>Fusarium</taxon>
    </lineage>
</organism>
<gene>
    <name evidence="1" type="ORF">FGRAMPH1_01T25593</name>
</gene>
<reference evidence="2" key="4">
    <citation type="submission" date="2017-01" db="UniProtKB">
        <authorList>
            <consortium name="EnsemblFungi"/>
        </authorList>
    </citation>
    <scope>IDENTIFICATION</scope>
    <source>
        <strain evidence="2">PH-1 / ATCC MYA-4620 / FGSC 9075 / NRRL 31084</strain>
    </source>
</reference>
<evidence type="ECO:0000313" key="3">
    <source>
        <dbReference type="Proteomes" id="UP000070720"/>
    </source>
</evidence>
<dbReference type="RefSeq" id="XP_011327578.1">
    <property type="nucleotide sequence ID" value="XM_011329276.1"/>
</dbReference>
<dbReference type="HOGENOM" id="CLU_2740232_0_0_1"/>
<accession>I1S8N8</accession>
<dbReference type="KEGG" id="fgr:FGSG_13216"/>
<accession>A0A098DPH5</accession>
<evidence type="ECO:0000313" key="2">
    <source>
        <dbReference type="EnsemblFungi" id="CEF83735"/>
    </source>
</evidence>
<dbReference type="InParanoid" id="I1S8N8"/>